<keyword evidence="1" id="KW-0812">Transmembrane</keyword>
<dbReference type="InterPro" id="IPR006976">
    <property type="entry name" value="VanZ-like"/>
</dbReference>
<keyword evidence="1" id="KW-0472">Membrane</keyword>
<dbReference type="Pfam" id="PF04892">
    <property type="entry name" value="VanZ"/>
    <property type="match status" value="1"/>
</dbReference>
<protein>
    <submittedName>
        <fullName evidence="3">VanZ family protein</fullName>
    </submittedName>
</protein>
<gene>
    <name evidence="3" type="ORF">NSA23_14580</name>
</gene>
<feature type="domain" description="VanZ-like" evidence="2">
    <location>
        <begin position="14"/>
        <end position="149"/>
    </location>
</feature>
<feature type="transmembrane region" description="Helical" evidence="1">
    <location>
        <begin position="132"/>
        <end position="153"/>
    </location>
</feature>
<evidence type="ECO:0000313" key="4">
    <source>
        <dbReference type="Proteomes" id="UP001142078"/>
    </source>
</evidence>
<reference evidence="3" key="1">
    <citation type="submission" date="2022-07" db="EMBL/GenBank/DDBJ databases">
        <title>Enhanced cultured diversity of the mouse gut microbiota enables custom-made synthetic communities.</title>
        <authorList>
            <person name="Afrizal A."/>
        </authorList>
    </citation>
    <scope>NUCLEOTIDE SEQUENCE</scope>
    <source>
        <strain evidence="3">DSM 29482</strain>
    </source>
</reference>
<proteinExistence type="predicted"/>
<feature type="transmembrane region" description="Helical" evidence="1">
    <location>
        <begin position="104"/>
        <end position="126"/>
    </location>
</feature>
<sequence length="163" mass="19005">MKNKTFKTILWILFCLYILLLIKVILFKYPMSVEILKNNNMANLKRRILYFSNFIPFRTIYEYSTGDIGFNISVSNILGNIIAFMPLGFLLPLLKERLKELKKIFKIAFIISLTFEVIQLITGLGQFDVDDIILNVLGGVLGFLIYKIFYKIYDHSFVANKNK</sequence>
<keyword evidence="4" id="KW-1185">Reference proteome</keyword>
<feature type="transmembrane region" description="Helical" evidence="1">
    <location>
        <begin position="70"/>
        <end position="92"/>
    </location>
</feature>
<dbReference type="Proteomes" id="UP001142078">
    <property type="component" value="Unassembled WGS sequence"/>
</dbReference>
<dbReference type="RefSeq" id="WP_050069896.1">
    <property type="nucleotide sequence ID" value="NZ_CABKTM010000074.1"/>
</dbReference>
<evidence type="ECO:0000259" key="2">
    <source>
        <dbReference type="Pfam" id="PF04892"/>
    </source>
</evidence>
<dbReference type="AlphaFoldDB" id="A0A9X2MKT8"/>
<organism evidence="3 4">
    <name type="scientific">Anaerosalibacter massiliensis</name>
    <dbReference type="NCBI Taxonomy" id="1347392"/>
    <lineage>
        <taxon>Bacteria</taxon>
        <taxon>Bacillati</taxon>
        <taxon>Bacillota</taxon>
        <taxon>Tissierellia</taxon>
        <taxon>Tissierellales</taxon>
        <taxon>Sporanaerobacteraceae</taxon>
        <taxon>Anaerosalibacter</taxon>
    </lineage>
</organism>
<evidence type="ECO:0000256" key="1">
    <source>
        <dbReference type="SAM" id="Phobius"/>
    </source>
</evidence>
<evidence type="ECO:0000313" key="3">
    <source>
        <dbReference type="EMBL" id="MCR2045326.1"/>
    </source>
</evidence>
<dbReference type="PANTHER" id="PTHR36834">
    <property type="entry name" value="MEMBRANE PROTEIN-RELATED"/>
    <property type="match status" value="1"/>
</dbReference>
<dbReference type="InterPro" id="IPR053150">
    <property type="entry name" value="Teicoplanin_resist-assoc"/>
</dbReference>
<accession>A0A9X2MKT8</accession>
<dbReference type="PANTHER" id="PTHR36834:SF2">
    <property type="entry name" value="MEMBRANE PROTEIN"/>
    <property type="match status" value="1"/>
</dbReference>
<name>A0A9X2MKT8_9FIRM</name>
<comment type="caution">
    <text evidence="3">The sequence shown here is derived from an EMBL/GenBank/DDBJ whole genome shotgun (WGS) entry which is preliminary data.</text>
</comment>
<dbReference type="EMBL" id="JANJZL010000015">
    <property type="protein sequence ID" value="MCR2045326.1"/>
    <property type="molecule type" value="Genomic_DNA"/>
</dbReference>
<feature type="transmembrane region" description="Helical" evidence="1">
    <location>
        <begin position="6"/>
        <end position="27"/>
    </location>
</feature>
<keyword evidence="1" id="KW-1133">Transmembrane helix</keyword>